<proteinExistence type="predicted"/>
<comment type="caution">
    <text evidence="2">The sequence shown here is derived from an EMBL/GenBank/DDBJ whole genome shotgun (WGS) entry which is preliminary data.</text>
</comment>
<dbReference type="Proteomes" id="UP001168877">
    <property type="component" value="Unassembled WGS sequence"/>
</dbReference>
<dbReference type="EMBL" id="JAUESC010000387">
    <property type="protein sequence ID" value="KAK0573264.1"/>
    <property type="molecule type" value="Genomic_DNA"/>
</dbReference>
<reference evidence="2" key="2">
    <citation type="submission" date="2023-06" db="EMBL/GenBank/DDBJ databases">
        <authorList>
            <person name="Swenson N.G."/>
            <person name="Wegrzyn J.L."/>
            <person name="Mcevoy S.L."/>
        </authorList>
    </citation>
    <scope>NUCLEOTIDE SEQUENCE</scope>
    <source>
        <strain evidence="2">NS2018</strain>
        <tissue evidence="2">Leaf</tissue>
    </source>
</reference>
<evidence type="ECO:0000256" key="1">
    <source>
        <dbReference type="SAM" id="MobiDB-lite"/>
    </source>
</evidence>
<feature type="compositionally biased region" description="Polar residues" evidence="1">
    <location>
        <begin position="76"/>
        <end position="86"/>
    </location>
</feature>
<accession>A0AA39UPS6</accession>
<reference evidence="2" key="1">
    <citation type="journal article" date="2022" name="Plant J.">
        <title>Strategies of tolerance reflected in two North American maple genomes.</title>
        <authorList>
            <person name="McEvoy S.L."/>
            <person name="Sezen U.U."/>
            <person name="Trouern-Trend A."/>
            <person name="McMahon S.M."/>
            <person name="Schaberg P.G."/>
            <person name="Yang J."/>
            <person name="Wegrzyn J.L."/>
            <person name="Swenson N.G."/>
        </authorList>
    </citation>
    <scope>NUCLEOTIDE SEQUENCE</scope>
    <source>
        <strain evidence="2">NS2018</strain>
    </source>
</reference>
<name>A0AA39UPS6_ACESA</name>
<sequence>MAEVEKAEVEMAEVDKAEVEMAEVEKADDKDDTGIVVGQLSTMSNPHSECLRVEKGKLIFPRIPQGKDGHLGLDRGSSSAKESSER</sequence>
<evidence type="ECO:0000313" key="2">
    <source>
        <dbReference type="EMBL" id="KAK0573264.1"/>
    </source>
</evidence>
<dbReference type="AlphaFoldDB" id="A0AA39UPS6"/>
<gene>
    <name evidence="2" type="ORF">LWI29_005270</name>
</gene>
<keyword evidence="3" id="KW-1185">Reference proteome</keyword>
<evidence type="ECO:0000313" key="3">
    <source>
        <dbReference type="Proteomes" id="UP001168877"/>
    </source>
</evidence>
<protein>
    <submittedName>
        <fullName evidence="2">Uncharacterized protein</fullName>
    </submittedName>
</protein>
<organism evidence="2 3">
    <name type="scientific">Acer saccharum</name>
    <name type="common">Sugar maple</name>
    <dbReference type="NCBI Taxonomy" id="4024"/>
    <lineage>
        <taxon>Eukaryota</taxon>
        <taxon>Viridiplantae</taxon>
        <taxon>Streptophyta</taxon>
        <taxon>Embryophyta</taxon>
        <taxon>Tracheophyta</taxon>
        <taxon>Spermatophyta</taxon>
        <taxon>Magnoliopsida</taxon>
        <taxon>eudicotyledons</taxon>
        <taxon>Gunneridae</taxon>
        <taxon>Pentapetalae</taxon>
        <taxon>rosids</taxon>
        <taxon>malvids</taxon>
        <taxon>Sapindales</taxon>
        <taxon>Sapindaceae</taxon>
        <taxon>Hippocastanoideae</taxon>
        <taxon>Acereae</taxon>
        <taxon>Acer</taxon>
    </lineage>
</organism>
<feature type="region of interest" description="Disordered" evidence="1">
    <location>
        <begin position="63"/>
        <end position="86"/>
    </location>
</feature>